<comment type="caution">
    <text evidence="1">The sequence shown here is derived from an EMBL/GenBank/DDBJ whole genome shotgun (WGS) entry which is preliminary data.</text>
</comment>
<dbReference type="AlphaFoldDB" id="A0A3S0TZS5"/>
<evidence type="ECO:0008006" key="3">
    <source>
        <dbReference type="Google" id="ProtNLM"/>
    </source>
</evidence>
<accession>A0A3S0TZS5</accession>
<dbReference type="OrthoDB" id="2991597at2"/>
<proteinExistence type="predicted"/>
<name>A0A3S0TZS5_9BACI</name>
<dbReference type="Proteomes" id="UP000267430">
    <property type="component" value="Unassembled WGS sequence"/>
</dbReference>
<reference evidence="1 2" key="1">
    <citation type="submission" date="2018-12" db="EMBL/GenBank/DDBJ databases">
        <title>Bacillus chawlae sp. nov., Bacillus glennii sp. nov., and Bacillus saganii sp. nov. Isolated from the Vehicle Assembly Building at Kennedy Space Center where the Viking Spacecraft were Assembled.</title>
        <authorList>
            <person name="Seuylemezian A."/>
            <person name="Vaishampayan P."/>
        </authorList>
    </citation>
    <scope>NUCLEOTIDE SEQUENCE [LARGE SCALE GENOMIC DNA]</scope>
    <source>
        <strain evidence="1 2">L5</strain>
    </source>
</reference>
<dbReference type="RefSeq" id="WP_126865485.1">
    <property type="nucleotide sequence ID" value="NZ_RYZZ01000019.1"/>
</dbReference>
<evidence type="ECO:0000313" key="2">
    <source>
        <dbReference type="Proteomes" id="UP000267430"/>
    </source>
</evidence>
<protein>
    <recommendedName>
        <fullName evidence="3">DUF2642 domain-containing protein</fullName>
    </recommendedName>
</protein>
<sequence>MSVSRYYNMCNKYVGRCVDIKTHDGHTHRGIIDRVTSDRVFLRPVGGNRNYGGYGYGLSLIHI</sequence>
<keyword evidence="2" id="KW-1185">Reference proteome</keyword>
<gene>
    <name evidence="1" type="ORF">ELQ35_14205</name>
</gene>
<organism evidence="1 2">
    <name type="scientific">Peribacillus cavernae</name>
    <dbReference type="NCBI Taxonomy" id="1674310"/>
    <lineage>
        <taxon>Bacteria</taxon>
        <taxon>Bacillati</taxon>
        <taxon>Bacillota</taxon>
        <taxon>Bacilli</taxon>
        <taxon>Bacillales</taxon>
        <taxon>Bacillaceae</taxon>
        <taxon>Peribacillus</taxon>
    </lineage>
</organism>
<evidence type="ECO:0000313" key="1">
    <source>
        <dbReference type="EMBL" id="RUQ27905.1"/>
    </source>
</evidence>
<dbReference type="EMBL" id="RYZZ01000019">
    <property type="protein sequence ID" value="RUQ27905.1"/>
    <property type="molecule type" value="Genomic_DNA"/>
</dbReference>